<dbReference type="Pfam" id="PF00198">
    <property type="entry name" value="2-oxoacid_dh"/>
    <property type="match status" value="1"/>
</dbReference>
<dbReference type="NCBIfam" id="NF004309">
    <property type="entry name" value="PRK05704.1"/>
    <property type="match status" value="1"/>
</dbReference>
<evidence type="ECO:0000256" key="1">
    <source>
        <dbReference type="ARBA" id="ARBA00001938"/>
    </source>
</evidence>
<sequence>MLRQSTRSIAVCASRAVARGATRQVSQRGLKTAVAQGLRVPVSSWRNSMVVSRAGFHSTSLLCAETVKVPQMAESITEGTLKQWNKQVGDFVNQDEEIATIETDKIDVSVNAPMSGTITEFLANEDDTVAVGQDLLKIEPGEGGGAAPAAKEEKPAAPKEDPPAKEEVKPDATVADKAKPEAPKKEEAPKPAPAKQEKPAPKETQKKEVEQKVAGSRNETRVKMSRMRSTIAKRLKQSQEVAASLTTFNEIDMSALMKFRSKYKDAILKEQGVKLGFMSAFAKASCLALKEIPAGNASIDGDSIIYRDYVDLSVAVATEKGLVTPIVRNAESMGLIEIEQAIAGLGKKARENKLALEDMAGGTFTISNGGVFGSLFGTPILNMPQAAILGIHAIKEKPVVVNGEIVIRPIMVVALTYDHRLLDGREAVTMLVRIKEYIEDPARMLLEPKA</sequence>
<evidence type="ECO:0000256" key="8">
    <source>
        <dbReference type="ARBA" id="ARBA00022946"/>
    </source>
</evidence>
<reference evidence="13" key="1">
    <citation type="submission" date="2020-07" db="EMBL/GenBank/DDBJ databases">
        <title>Draft Genome Sequence of a Deep-Sea Yeast, Naganishia (Cryptococcus) liquefaciens strain N6.</title>
        <authorList>
            <person name="Han Y.W."/>
            <person name="Kajitani R."/>
            <person name="Morimoto H."/>
            <person name="Parhat M."/>
            <person name="Tsubouchi H."/>
            <person name="Bakenova O."/>
            <person name="Ogata M."/>
            <person name="Argunhan B."/>
            <person name="Aoki R."/>
            <person name="Kajiwara S."/>
            <person name="Itoh T."/>
            <person name="Iwasaki H."/>
        </authorList>
    </citation>
    <scope>NUCLEOTIDE SEQUENCE</scope>
    <source>
        <strain evidence="13">N6</strain>
    </source>
</reference>
<dbReference type="PROSITE" id="PS50968">
    <property type="entry name" value="BIOTINYL_LIPOYL"/>
    <property type="match status" value="1"/>
</dbReference>
<keyword evidence="6" id="KW-0808">Transferase</keyword>
<dbReference type="InterPro" id="IPR000089">
    <property type="entry name" value="Biotin_lipoyl"/>
</dbReference>
<dbReference type="UniPathway" id="UPA00868">
    <property type="reaction ID" value="UER00840"/>
</dbReference>
<dbReference type="InterPro" id="IPR001078">
    <property type="entry name" value="2-oxoacid_DH_actylTfrase"/>
</dbReference>
<evidence type="ECO:0000259" key="12">
    <source>
        <dbReference type="PROSITE" id="PS50968"/>
    </source>
</evidence>
<evidence type="ECO:0000256" key="10">
    <source>
        <dbReference type="ARBA" id="ARBA00032406"/>
    </source>
</evidence>
<evidence type="ECO:0000256" key="2">
    <source>
        <dbReference type="ARBA" id="ARBA00005145"/>
    </source>
</evidence>
<evidence type="ECO:0000256" key="6">
    <source>
        <dbReference type="ARBA" id="ARBA00022679"/>
    </source>
</evidence>
<dbReference type="AlphaFoldDB" id="A0A8H3YDU0"/>
<dbReference type="Proteomes" id="UP000620104">
    <property type="component" value="Unassembled WGS sequence"/>
</dbReference>
<evidence type="ECO:0000256" key="3">
    <source>
        <dbReference type="ARBA" id="ARBA00007317"/>
    </source>
</evidence>
<dbReference type="OrthoDB" id="5391403at2759"/>
<dbReference type="EMBL" id="BLZA01000007">
    <property type="protein sequence ID" value="GHJ84116.1"/>
    <property type="molecule type" value="Genomic_DNA"/>
</dbReference>
<dbReference type="SUPFAM" id="SSF52777">
    <property type="entry name" value="CoA-dependent acyltransferases"/>
    <property type="match status" value="1"/>
</dbReference>
<dbReference type="GO" id="GO:0006099">
    <property type="term" value="P:tricarboxylic acid cycle"/>
    <property type="evidence" value="ECO:0007669"/>
    <property type="project" value="UniProtKB-KW"/>
</dbReference>
<evidence type="ECO:0000256" key="4">
    <source>
        <dbReference type="ARBA" id="ARBA00012945"/>
    </source>
</evidence>
<dbReference type="InterPro" id="IPR011053">
    <property type="entry name" value="Single_hybrid_motif"/>
</dbReference>
<comment type="pathway">
    <text evidence="2">Amino-acid degradation; L-lysine degradation via saccharopine pathway; glutaryl-CoA from L-lysine: step 6/6.</text>
</comment>
<dbReference type="GO" id="GO:0033512">
    <property type="term" value="P:L-lysine catabolic process to acetyl-CoA via saccharopine"/>
    <property type="evidence" value="ECO:0007669"/>
    <property type="project" value="UniProtKB-UniPathway"/>
</dbReference>
<comment type="cofactor">
    <cofactor evidence="1">
        <name>(R)-lipoate</name>
        <dbReference type="ChEBI" id="CHEBI:83088"/>
    </cofactor>
</comment>
<dbReference type="PANTHER" id="PTHR43416:SF5">
    <property type="entry name" value="DIHYDROLIPOYLLYSINE-RESIDUE SUCCINYLTRANSFERASE COMPONENT OF 2-OXOGLUTARATE DEHYDROGENASE COMPLEX, MITOCHONDRIAL"/>
    <property type="match status" value="1"/>
</dbReference>
<dbReference type="InterPro" id="IPR003016">
    <property type="entry name" value="2-oxoA_DH_lipoyl-BS"/>
</dbReference>
<keyword evidence="7" id="KW-0450">Lipoyl</keyword>
<dbReference type="GO" id="GO:0004149">
    <property type="term" value="F:dihydrolipoyllysine-residue succinyltransferase activity"/>
    <property type="evidence" value="ECO:0007669"/>
    <property type="project" value="UniProtKB-EC"/>
</dbReference>
<evidence type="ECO:0000313" key="14">
    <source>
        <dbReference type="Proteomes" id="UP000620104"/>
    </source>
</evidence>
<dbReference type="EC" id="2.3.1.61" evidence="4"/>
<comment type="caution">
    <text evidence="13">The sequence shown here is derived from an EMBL/GenBank/DDBJ whole genome shotgun (WGS) entry which is preliminary data.</text>
</comment>
<accession>A0A8H3YDU0</accession>
<evidence type="ECO:0000256" key="9">
    <source>
        <dbReference type="ARBA" id="ARBA00023315"/>
    </source>
</evidence>
<dbReference type="FunFam" id="3.30.559.10:FF:000007">
    <property type="entry name" value="Dihydrolipoamide acetyltransferase component of pyruvate dehydrogenase complex"/>
    <property type="match status" value="1"/>
</dbReference>
<dbReference type="GO" id="GO:0045252">
    <property type="term" value="C:oxoglutarate dehydrogenase complex"/>
    <property type="evidence" value="ECO:0007669"/>
    <property type="project" value="InterPro"/>
</dbReference>
<dbReference type="NCBIfam" id="TIGR01347">
    <property type="entry name" value="sucB"/>
    <property type="match status" value="1"/>
</dbReference>
<organism evidence="13 14">
    <name type="scientific">Naganishia liquefaciens</name>
    <dbReference type="NCBI Taxonomy" id="104408"/>
    <lineage>
        <taxon>Eukaryota</taxon>
        <taxon>Fungi</taxon>
        <taxon>Dikarya</taxon>
        <taxon>Basidiomycota</taxon>
        <taxon>Agaricomycotina</taxon>
        <taxon>Tremellomycetes</taxon>
        <taxon>Filobasidiales</taxon>
        <taxon>Filobasidiaceae</taxon>
        <taxon>Naganishia</taxon>
    </lineage>
</organism>
<keyword evidence="9" id="KW-0012">Acyltransferase</keyword>
<evidence type="ECO:0000313" key="13">
    <source>
        <dbReference type="EMBL" id="GHJ84116.1"/>
    </source>
</evidence>
<dbReference type="Pfam" id="PF00364">
    <property type="entry name" value="Biotin_lipoyl"/>
    <property type="match status" value="1"/>
</dbReference>
<keyword evidence="5" id="KW-0816">Tricarboxylic acid cycle</keyword>
<feature type="compositionally biased region" description="Basic and acidic residues" evidence="11">
    <location>
        <begin position="150"/>
        <end position="211"/>
    </location>
</feature>
<dbReference type="SUPFAM" id="SSF51230">
    <property type="entry name" value="Single hybrid motif"/>
    <property type="match status" value="1"/>
</dbReference>
<evidence type="ECO:0000256" key="11">
    <source>
        <dbReference type="SAM" id="MobiDB-lite"/>
    </source>
</evidence>
<evidence type="ECO:0000256" key="7">
    <source>
        <dbReference type="ARBA" id="ARBA00022823"/>
    </source>
</evidence>
<dbReference type="InterPro" id="IPR023213">
    <property type="entry name" value="CAT-like_dom_sf"/>
</dbReference>
<dbReference type="InterPro" id="IPR006255">
    <property type="entry name" value="SucB"/>
</dbReference>
<proteinExistence type="inferred from homology"/>
<dbReference type="Gene3D" id="3.30.559.10">
    <property type="entry name" value="Chloramphenicol acetyltransferase-like domain"/>
    <property type="match status" value="1"/>
</dbReference>
<name>A0A8H3YDU0_9TREE</name>
<dbReference type="CDD" id="cd06849">
    <property type="entry name" value="lipoyl_domain"/>
    <property type="match status" value="1"/>
</dbReference>
<comment type="similarity">
    <text evidence="3">Belongs to the 2-oxoacid dehydrogenase family.</text>
</comment>
<keyword evidence="14" id="KW-1185">Reference proteome</keyword>
<gene>
    <name evidence="13" type="ORF">NliqN6_0518</name>
</gene>
<dbReference type="PROSITE" id="PS00189">
    <property type="entry name" value="LIPOYL"/>
    <property type="match status" value="1"/>
</dbReference>
<feature type="region of interest" description="Disordered" evidence="11">
    <location>
        <begin position="138"/>
        <end position="225"/>
    </location>
</feature>
<feature type="domain" description="Lipoyl-binding" evidence="12">
    <location>
        <begin position="64"/>
        <end position="139"/>
    </location>
</feature>
<dbReference type="PANTHER" id="PTHR43416">
    <property type="entry name" value="DIHYDROLIPOYLLYSINE-RESIDUE SUCCINYLTRANSFERASE COMPONENT OF 2-OXOGLUTARATE DEHYDROGENASE COMPLEX, MITOCHONDRIAL-RELATED"/>
    <property type="match status" value="1"/>
</dbReference>
<evidence type="ECO:0000256" key="5">
    <source>
        <dbReference type="ARBA" id="ARBA00022532"/>
    </source>
</evidence>
<dbReference type="InterPro" id="IPR050537">
    <property type="entry name" value="2-oxoacid_dehydrogenase"/>
</dbReference>
<keyword evidence="8" id="KW-0809">Transit peptide</keyword>
<protein>
    <recommendedName>
        <fullName evidence="4">dihydrolipoyllysine-residue succinyltransferase</fullName>
        <ecNumber evidence="4">2.3.1.61</ecNumber>
    </recommendedName>
    <alternativeName>
        <fullName evidence="10">2-oxoglutarate dehydrogenase complex component E2</fullName>
    </alternativeName>
</protein>
<dbReference type="Gene3D" id="2.40.50.100">
    <property type="match status" value="1"/>
</dbReference>
<dbReference type="GO" id="GO:0005739">
    <property type="term" value="C:mitochondrion"/>
    <property type="evidence" value="ECO:0007669"/>
    <property type="project" value="TreeGrafter"/>
</dbReference>